<keyword evidence="1" id="KW-0812">Transmembrane</keyword>
<sequence length="447" mass="51010">MLKKTCLFFLAYFVSACSGSASFFLLPLTNSIGNTSISSFKANQHFYSCSSLISAFYNDRERKIIVTNGVIDCDGKNTQNTNSFFSPIVLINLSPSLNQYQAAVTKIVDHFQSGTFSVLHSGSNYHKNLAINIIFRLTYSGDIQLGFFLAADNHKISSFLNARTKLIFAFLDCGQHLNSSNEFKKKLDFFNIKFILVFDSKQCLDLFNQVKENSKNIFKLLASDELELSDVNLSSDEFSNKNKIEVSNYLQDLEIETVAKNFNYTNEIILGKNRTFLMDCNQTESDSFEIRFIYCNRKIDFKLLGSDNSSSRVVSLNSKSYNSSSISNKDQLDFDSQIISFVYIVFGIFLSTFFLSFIFYVIRNRLIRRDLSLGARKLIFSSSDFLDVDILIKENKLSFKNDPIKAGKYKEKLVSFKKLNIDNFQLKDSTLKELKTVSIFLLLIGFD</sequence>
<protein>
    <submittedName>
        <fullName evidence="2">Uncharacterized protein</fullName>
    </submittedName>
</protein>
<keyword evidence="1" id="KW-0472">Membrane</keyword>
<dbReference type="AlphaFoldDB" id="A0A3M7T8V7"/>
<gene>
    <name evidence="2" type="ORF">BpHYR1_019875</name>
</gene>
<keyword evidence="1" id="KW-1133">Transmembrane helix</keyword>
<evidence type="ECO:0000256" key="1">
    <source>
        <dbReference type="SAM" id="Phobius"/>
    </source>
</evidence>
<comment type="caution">
    <text evidence="2">The sequence shown here is derived from an EMBL/GenBank/DDBJ whole genome shotgun (WGS) entry which is preliminary data.</text>
</comment>
<dbReference type="PROSITE" id="PS51257">
    <property type="entry name" value="PROKAR_LIPOPROTEIN"/>
    <property type="match status" value="1"/>
</dbReference>
<name>A0A3M7T8V7_BRAPC</name>
<accession>A0A3M7T8V7</accession>
<evidence type="ECO:0000313" key="3">
    <source>
        <dbReference type="Proteomes" id="UP000276133"/>
    </source>
</evidence>
<dbReference type="Proteomes" id="UP000276133">
    <property type="component" value="Unassembled WGS sequence"/>
</dbReference>
<reference evidence="2 3" key="1">
    <citation type="journal article" date="2018" name="Sci. Rep.">
        <title>Genomic signatures of local adaptation to the degree of environmental predictability in rotifers.</title>
        <authorList>
            <person name="Franch-Gras L."/>
            <person name="Hahn C."/>
            <person name="Garcia-Roger E.M."/>
            <person name="Carmona M.J."/>
            <person name="Serra M."/>
            <person name="Gomez A."/>
        </authorList>
    </citation>
    <scope>NUCLEOTIDE SEQUENCE [LARGE SCALE GENOMIC DNA]</scope>
    <source>
        <strain evidence="2">HYR1</strain>
    </source>
</reference>
<dbReference type="EMBL" id="REGN01000097">
    <property type="protein sequence ID" value="RNA44486.1"/>
    <property type="molecule type" value="Genomic_DNA"/>
</dbReference>
<evidence type="ECO:0000313" key="2">
    <source>
        <dbReference type="EMBL" id="RNA44486.1"/>
    </source>
</evidence>
<keyword evidence="3" id="KW-1185">Reference proteome</keyword>
<proteinExistence type="predicted"/>
<organism evidence="2 3">
    <name type="scientific">Brachionus plicatilis</name>
    <name type="common">Marine rotifer</name>
    <name type="synonym">Brachionus muelleri</name>
    <dbReference type="NCBI Taxonomy" id="10195"/>
    <lineage>
        <taxon>Eukaryota</taxon>
        <taxon>Metazoa</taxon>
        <taxon>Spiralia</taxon>
        <taxon>Gnathifera</taxon>
        <taxon>Rotifera</taxon>
        <taxon>Eurotatoria</taxon>
        <taxon>Monogononta</taxon>
        <taxon>Pseudotrocha</taxon>
        <taxon>Ploima</taxon>
        <taxon>Brachionidae</taxon>
        <taxon>Brachionus</taxon>
    </lineage>
</organism>
<feature type="transmembrane region" description="Helical" evidence="1">
    <location>
        <begin position="338"/>
        <end position="362"/>
    </location>
</feature>